<reference evidence="5 6" key="1">
    <citation type="submission" date="2019-02" db="EMBL/GenBank/DDBJ databases">
        <title>Genome sequencing of the rare red list fungi Phellinidium pouzarii.</title>
        <authorList>
            <person name="Buettner E."/>
            <person name="Kellner H."/>
        </authorList>
    </citation>
    <scope>NUCLEOTIDE SEQUENCE [LARGE SCALE GENOMIC DNA]</scope>
    <source>
        <strain evidence="5 6">DSM 108285</strain>
    </source>
</reference>
<dbReference type="Pfam" id="PF00891">
    <property type="entry name" value="Methyltransf_2"/>
    <property type="match status" value="1"/>
</dbReference>
<dbReference type="InterPro" id="IPR036388">
    <property type="entry name" value="WH-like_DNA-bd_sf"/>
</dbReference>
<keyword evidence="6" id="KW-1185">Reference proteome</keyword>
<dbReference type="EMBL" id="SGPK01000289">
    <property type="protein sequence ID" value="THH05064.1"/>
    <property type="molecule type" value="Genomic_DNA"/>
</dbReference>
<dbReference type="AlphaFoldDB" id="A0A4S4L1G6"/>
<evidence type="ECO:0000313" key="5">
    <source>
        <dbReference type="EMBL" id="THH05064.1"/>
    </source>
</evidence>
<keyword evidence="1" id="KW-0489">Methyltransferase</keyword>
<dbReference type="InterPro" id="IPR029063">
    <property type="entry name" value="SAM-dependent_MTases_sf"/>
</dbReference>
<keyword evidence="3" id="KW-0949">S-adenosyl-L-methionine</keyword>
<keyword evidence="2" id="KW-0808">Transferase</keyword>
<gene>
    <name evidence="5" type="ORF">EW145_g5067</name>
</gene>
<dbReference type="SUPFAM" id="SSF46785">
    <property type="entry name" value="Winged helix' DNA-binding domain"/>
    <property type="match status" value="1"/>
</dbReference>
<dbReference type="PANTHER" id="PTHR43712:SF2">
    <property type="entry name" value="O-METHYLTRANSFERASE CICE"/>
    <property type="match status" value="1"/>
</dbReference>
<proteinExistence type="predicted"/>
<dbReference type="PANTHER" id="PTHR43712">
    <property type="entry name" value="PUTATIVE (AFU_ORTHOLOGUE AFUA_4G14580)-RELATED"/>
    <property type="match status" value="1"/>
</dbReference>
<evidence type="ECO:0000256" key="3">
    <source>
        <dbReference type="ARBA" id="ARBA00022691"/>
    </source>
</evidence>
<dbReference type="InterPro" id="IPR016461">
    <property type="entry name" value="COMT-like"/>
</dbReference>
<evidence type="ECO:0000256" key="1">
    <source>
        <dbReference type="ARBA" id="ARBA00022603"/>
    </source>
</evidence>
<dbReference type="Gene3D" id="1.10.10.10">
    <property type="entry name" value="Winged helix-like DNA-binding domain superfamily/Winged helix DNA-binding domain"/>
    <property type="match status" value="1"/>
</dbReference>
<evidence type="ECO:0000256" key="2">
    <source>
        <dbReference type="ARBA" id="ARBA00022679"/>
    </source>
</evidence>
<dbReference type="InterPro" id="IPR036390">
    <property type="entry name" value="WH_DNA-bd_sf"/>
</dbReference>
<feature type="domain" description="O-methyltransferase C-terminal" evidence="4">
    <location>
        <begin position="206"/>
        <end position="375"/>
    </location>
</feature>
<dbReference type="InterPro" id="IPR001077">
    <property type="entry name" value="COMT_C"/>
</dbReference>
<comment type="caution">
    <text evidence="5">The sequence shown here is derived from an EMBL/GenBank/DDBJ whole genome shotgun (WGS) entry which is preliminary data.</text>
</comment>
<accession>A0A4S4L1G6</accession>
<evidence type="ECO:0000259" key="4">
    <source>
        <dbReference type="Pfam" id="PF00891"/>
    </source>
</evidence>
<dbReference type="OrthoDB" id="2410195at2759"/>
<dbReference type="Proteomes" id="UP000308199">
    <property type="component" value="Unassembled WGS sequence"/>
</dbReference>
<evidence type="ECO:0000313" key="6">
    <source>
        <dbReference type="Proteomes" id="UP000308199"/>
    </source>
</evidence>
<organism evidence="5 6">
    <name type="scientific">Phellinidium pouzarii</name>
    <dbReference type="NCBI Taxonomy" id="167371"/>
    <lineage>
        <taxon>Eukaryota</taxon>
        <taxon>Fungi</taxon>
        <taxon>Dikarya</taxon>
        <taxon>Basidiomycota</taxon>
        <taxon>Agaricomycotina</taxon>
        <taxon>Agaricomycetes</taxon>
        <taxon>Hymenochaetales</taxon>
        <taxon>Hymenochaetaceae</taxon>
        <taxon>Phellinidium</taxon>
    </lineage>
</organism>
<dbReference type="GO" id="GO:0032259">
    <property type="term" value="P:methylation"/>
    <property type="evidence" value="ECO:0007669"/>
    <property type="project" value="UniProtKB-KW"/>
</dbReference>
<dbReference type="PROSITE" id="PS51683">
    <property type="entry name" value="SAM_OMT_II"/>
    <property type="match status" value="1"/>
</dbReference>
<sequence length="464" mass="51045">MANKDLNGAASQLDLLASLITSSVNVINTEYNAAGLPSPSLDTSSSVESNIVSNESRKKIVKANRTIEAACAQLCASISRPEHSLLNFEESACLRVASTAGIARLLLDKPEGVHIKQLSASSGIDPDSLERVLRLLTITHVFNEGKYIIYILDVYPSFSPDVFANNKLSLNLATSETTRDIIALATRDTFTSATYLSDFLQTADPASAVESPFQLAYGAPMMQYHNTPEGKKTVSIFMKGVTGWGEILGKSDMIHAFPWADHFSSEKPITICDVGAGTGHIMLMLLRAFASYSFRVVVQDRPAFIELGKQLWSREYPEALQEGRVDFVPFDFFADVPLGGCDIYYIRYCLHNWPDDKCLVILSNIAKAMKAGNILLRTSDDEDETALRHSVSSLADAEAAPKPLLPNYGAARFRDYAGDINMLNLFNSKDRTLEEYVALGSRAGFVYERAWDTGESSIIEFKLE</sequence>
<protein>
    <recommendedName>
        <fullName evidence="4">O-methyltransferase C-terminal domain-containing protein</fullName>
    </recommendedName>
</protein>
<dbReference type="SUPFAM" id="SSF53335">
    <property type="entry name" value="S-adenosyl-L-methionine-dependent methyltransferases"/>
    <property type="match status" value="1"/>
</dbReference>
<dbReference type="Gene3D" id="3.40.50.150">
    <property type="entry name" value="Vaccinia Virus protein VP39"/>
    <property type="match status" value="1"/>
</dbReference>
<dbReference type="CDD" id="cd02440">
    <property type="entry name" value="AdoMet_MTases"/>
    <property type="match status" value="1"/>
</dbReference>
<name>A0A4S4L1G6_9AGAM</name>
<dbReference type="GO" id="GO:0008171">
    <property type="term" value="F:O-methyltransferase activity"/>
    <property type="evidence" value="ECO:0007669"/>
    <property type="project" value="InterPro"/>
</dbReference>